<keyword evidence="1" id="KW-0378">Hydrolase</keyword>
<reference evidence="2" key="1">
    <citation type="submission" date="2017-07" db="EMBL/GenBank/DDBJ databases">
        <title>Draft genome sequence of Effusibacillus lacus strain skLN1.</title>
        <authorList>
            <person name="Watanabe M."/>
            <person name="Kojima H."/>
            <person name="Fukui M."/>
        </authorList>
    </citation>
    <scope>NUCLEOTIDE SEQUENCE [LARGE SCALE GENOMIC DNA]</scope>
    <source>
        <strain evidence="2">skLN1</strain>
    </source>
</reference>
<name>A0A292YNY9_9BACL</name>
<dbReference type="GO" id="GO:0004527">
    <property type="term" value="F:exonuclease activity"/>
    <property type="evidence" value="ECO:0007669"/>
    <property type="project" value="UniProtKB-KW"/>
</dbReference>
<evidence type="ECO:0000313" key="2">
    <source>
        <dbReference type="Proteomes" id="UP000217785"/>
    </source>
</evidence>
<comment type="caution">
    <text evidence="1">The sequence shown here is derived from an EMBL/GenBank/DDBJ whole genome shotgun (WGS) entry which is preliminary data.</text>
</comment>
<keyword evidence="2" id="KW-1185">Reference proteome</keyword>
<protein>
    <submittedName>
        <fullName evidence="1">Exonuclease sbcCD subunit D</fullName>
    </submittedName>
</protein>
<sequence length="42" mass="4513">MVRLSANGTRGLVIIAGNHDNPDRIMAPAQLAARNGIVLERM</sequence>
<accession>A0A292YNY9</accession>
<keyword evidence="1" id="KW-0540">Nuclease</keyword>
<organism evidence="1 2">
    <name type="scientific">Effusibacillus lacus</name>
    <dbReference type="NCBI Taxonomy" id="1348429"/>
    <lineage>
        <taxon>Bacteria</taxon>
        <taxon>Bacillati</taxon>
        <taxon>Bacillota</taxon>
        <taxon>Bacilli</taxon>
        <taxon>Bacillales</taxon>
        <taxon>Alicyclobacillaceae</taxon>
        <taxon>Effusibacillus</taxon>
    </lineage>
</organism>
<evidence type="ECO:0000313" key="1">
    <source>
        <dbReference type="EMBL" id="GAX90094.1"/>
    </source>
</evidence>
<proteinExistence type="predicted"/>
<dbReference type="Proteomes" id="UP000217785">
    <property type="component" value="Unassembled WGS sequence"/>
</dbReference>
<keyword evidence="1" id="KW-0269">Exonuclease</keyword>
<dbReference type="EMBL" id="BDUF01000046">
    <property type="protein sequence ID" value="GAX90094.1"/>
    <property type="molecule type" value="Genomic_DNA"/>
</dbReference>
<dbReference type="AlphaFoldDB" id="A0A292YNY9"/>
<gene>
    <name evidence="1" type="ORF">EFBL_1720</name>
</gene>